<dbReference type="PANTHER" id="PTHR37549:SF1">
    <property type="entry name" value="LIPOPROTEIN LPRI"/>
    <property type="match status" value="1"/>
</dbReference>
<evidence type="ECO:0000313" key="3">
    <source>
        <dbReference type="Proteomes" id="UP001629288"/>
    </source>
</evidence>
<gene>
    <name evidence="2" type="ORF">PQR00_26545</name>
</gene>
<protein>
    <recommendedName>
        <fullName evidence="4">PF07007 family protein</fullName>
    </recommendedName>
</protein>
<name>A0ABW9CAZ2_9BURK</name>
<proteinExistence type="predicted"/>
<feature type="signal peptide" evidence="1">
    <location>
        <begin position="1"/>
        <end position="23"/>
    </location>
</feature>
<organism evidence="2 3">
    <name type="scientific">Paraburkholderia strydomiana</name>
    <dbReference type="NCBI Taxonomy" id="1245417"/>
    <lineage>
        <taxon>Bacteria</taxon>
        <taxon>Pseudomonadati</taxon>
        <taxon>Pseudomonadota</taxon>
        <taxon>Betaproteobacteria</taxon>
        <taxon>Burkholderiales</taxon>
        <taxon>Burkholderiaceae</taxon>
        <taxon>Paraburkholderia</taxon>
    </lineage>
</organism>
<sequence length="267" mass="30066">MKKLKLCLLLVMSALLLPIYAVAQDIYRMTGAAQFEQGHDSHNLPFPVNPLTAGFLTFNGNAFMFHYNGHDCSVKVNKRVNFYVDPVISHSFGSRNKFNAFLSTKFRAKGDVLTDTYILGEADAPLCSGLRSAMIYSSPDEMVLLDGSWAYVFERQTHTPTNAEQSFDCTRANTNVEHLICKNVELVKLDATVNRGYIAMLLTDSKEISYQDPVRLDQINWIRKVRNVCNDNACLLNAYHSRIQYLKGKIATTDPSYPNDDSNDEGD</sequence>
<reference evidence="2 3" key="1">
    <citation type="journal article" date="2024" name="Chem. Sci.">
        <title>Discovery of megapolipeptins by genome mining of a Burkholderiales bacteria collection.</title>
        <authorList>
            <person name="Paulo B.S."/>
            <person name="Recchia M.J.J."/>
            <person name="Lee S."/>
            <person name="Fergusson C.H."/>
            <person name="Romanowski S.B."/>
            <person name="Hernandez A."/>
            <person name="Krull N."/>
            <person name="Liu D.Y."/>
            <person name="Cavanagh H."/>
            <person name="Bos A."/>
            <person name="Gray C.A."/>
            <person name="Murphy B.T."/>
            <person name="Linington R.G."/>
            <person name="Eustaquio A.S."/>
        </authorList>
    </citation>
    <scope>NUCLEOTIDE SEQUENCE [LARGE SCALE GENOMIC DNA]</scope>
    <source>
        <strain evidence="2 3">RL17-379-BIB-C</strain>
    </source>
</reference>
<accession>A0ABW9CAZ2</accession>
<evidence type="ECO:0000256" key="1">
    <source>
        <dbReference type="SAM" id="SignalP"/>
    </source>
</evidence>
<feature type="chain" id="PRO_5046520926" description="PF07007 family protein" evidence="1">
    <location>
        <begin position="24"/>
        <end position="267"/>
    </location>
</feature>
<comment type="caution">
    <text evidence="2">The sequence shown here is derived from an EMBL/GenBank/DDBJ whole genome shotgun (WGS) entry which is preliminary data.</text>
</comment>
<keyword evidence="3" id="KW-1185">Reference proteome</keyword>
<dbReference type="RefSeq" id="WP_408131130.1">
    <property type="nucleotide sequence ID" value="NZ_JAQQDH010000010.1"/>
</dbReference>
<dbReference type="Proteomes" id="UP001629288">
    <property type="component" value="Unassembled WGS sequence"/>
</dbReference>
<dbReference type="EMBL" id="JAQQDH010000010">
    <property type="protein sequence ID" value="MFM0447165.1"/>
    <property type="molecule type" value="Genomic_DNA"/>
</dbReference>
<dbReference type="PANTHER" id="PTHR37549">
    <property type="entry name" value="LIPOPROTEIN LPRI"/>
    <property type="match status" value="1"/>
</dbReference>
<evidence type="ECO:0000313" key="2">
    <source>
        <dbReference type="EMBL" id="MFM0447165.1"/>
    </source>
</evidence>
<keyword evidence="1" id="KW-0732">Signal</keyword>
<evidence type="ECO:0008006" key="4">
    <source>
        <dbReference type="Google" id="ProtNLM"/>
    </source>
</evidence>
<dbReference type="InterPro" id="IPR052755">
    <property type="entry name" value="Lysozyme_Inhibitor_LprI"/>
</dbReference>